<keyword evidence="5 10" id="KW-0346">Stress response</keyword>
<dbReference type="Proteomes" id="UP000244978">
    <property type="component" value="Unassembled WGS sequence"/>
</dbReference>
<dbReference type="InterPro" id="IPR013805">
    <property type="entry name" value="GrpE_CC"/>
</dbReference>
<comment type="caution">
    <text evidence="14">The sequence shown here is derived from an EMBL/GenBank/DDBJ whole genome shotgun (WGS) entry which is preliminary data.</text>
</comment>
<dbReference type="PANTHER" id="PTHR21237">
    <property type="entry name" value="GRPE PROTEIN"/>
    <property type="match status" value="1"/>
</dbReference>
<dbReference type="GO" id="GO:0051087">
    <property type="term" value="F:protein-folding chaperone binding"/>
    <property type="evidence" value="ECO:0007669"/>
    <property type="project" value="InterPro"/>
</dbReference>
<dbReference type="AlphaFoldDB" id="A0A2U1T1H1"/>
<evidence type="ECO:0000256" key="11">
    <source>
        <dbReference type="RuleBase" id="RU004478"/>
    </source>
</evidence>
<sequence>MTDKNQGKNSDEVPEPDVGNTENAAEAEGLIEAEGPDVETSLEDADLSFLEKNASDLATERLADLQRLQAEYANYRKRVERDREANRVLAVADVVSSLLPVLDDLDRAEAHGDLEDGPFVIIAQKLRSTLERTGLERVGEKGAEFDPSVYEAIAQVPSPDVTVMTVLDVHKVGYRLGDRLLRAAQVAVAVPQD</sequence>
<keyword evidence="6 10" id="KW-0143">Chaperone</keyword>
<dbReference type="SUPFAM" id="SSF58014">
    <property type="entry name" value="Coiled-coil domain of nucleotide exchange factor GrpE"/>
    <property type="match status" value="1"/>
</dbReference>
<dbReference type="GO" id="GO:0005737">
    <property type="term" value="C:cytoplasm"/>
    <property type="evidence" value="ECO:0007669"/>
    <property type="project" value="UniProtKB-SubCell"/>
</dbReference>
<name>A0A2U1T1H1_9MICO</name>
<accession>A0A2U1T1H1</accession>
<dbReference type="InterPro" id="IPR000740">
    <property type="entry name" value="GrpE"/>
</dbReference>
<dbReference type="InterPro" id="IPR009012">
    <property type="entry name" value="GrpE_head"/>
</dbReference>
<dbReference type="SUPFAM" id="SSF51064">
    <property type="entry name" value="Head domain of nucleotide exchange factor GrpE"/>
    <property type="match status" value="1"/>
</dbReference>
<dbReference type="PRINTS" id="PR00773">
    <property type="entry name" value="GRPEPROTEIN"/>
</dbReference>
<evidence type="ECO:0000313" key="15">
    <source>
        <dbReference type="Proteomes" id="UP000244978"/>
    </source>
</evidence>
<dbReference type="PANTHER" id="PTHR21237:SF23">
    <property type="entry name" value="GRPE PROTEIN HOMOLOG, MITOCHONDRIAL"/>
    <property type="match status" value="1"/>
</dbReference>
<proteinExistence type="inferred from homology"/>
<dbReference type="KEGG" id="salc:C2138_12660"/>
<feature type="compositionally biased region" description="Acidic residues" evidence="13">
    <location>
        <begin position="29"/>
        <end position="42"/>
    </location>
</feature>
<feature type="region of interest" description="Disordered" evidence="13">
    <location>
        <begin position="1"/>
        <end position="42"/>
    </location>
</feature>
<feature type="coiled-coil region" evidence="12">
    <location>
        <begin position="58"/>
        <end position="85"/>
    </location>
</feature>
<evidence type="ECO:0000256" key="10">
    <source>
        <dbReference type="HAMAP-Rule" id="MF_01151"/>
    </source>
</evidence>
<dbReference type="GO" id="GO:0042803">
    <property type="term" value="F:protein homodimerization activity"/>
    <property type="evidence" value="ECO:0007669"/>
    <property type="project" value="InterPro"/>
</dbReference>
<comment type="subunit">
    <text evidence="3 10">Homodimer.</text>
</comment>
<feature type="compositionally biased region" description="Basic and acidic residues" evidence="13">
    <location>
        <begin position="1"/>
        <end position="11"/>
    </location>
</feature>
<dbReference type="Pfam" id="PF01025">
    <property type="entry name" value="GrpE"/>
    <property type="match status" value="1"/>
</dbReference>
<organism evidence="14 15">
    <name type="scientific">Homoserinimonas hongtaonis</name>
    <dbReference type="NCBI Taxonomy" id="2079791"/>
    <lineage>
        <taxon>Bacteria</taxon>
        <taxon>Bacillati</taxon>
        <taxon>Actinomycetota</taxon>
        <taxon>Actinomycetes</taxon>
        <taxon>Micrococcales</taxon>
        <taxon>Microbacteriaceae</taxon>
        <taxon>Homoserinimonas</taxon>
    </lineage>
</organism>
<dbReference type="EMBL" id="QEEX01000001">
    <property type="protein sequence ID" value="PWB97724.1"/>
    <property type="molecule type" value="Genomic_DNA"/>
</dbReference>
<comment type="subcellular location">
    <subcellularLocation>
        <location evidence="1 10">Cytoplasm</location>
    </subcellularLocation>
</comment>
<evidence type="ECO:0000256" key="13">
    <source>
        <dbReference type="SAM" id="MobiDB-lite"/>
    </source>
</evidence>
<evidence type="ECO:0000256" key="7">
    <source>
        <dbReference type="ARBA" id="ARBA00053401"/>
    </source>
</evidence>
<keyword evidence="15" id="KW-1185">Reference proteome</keyword>
<dbReference type="RefSeq" id="WP_108518355.1">
    <property type="nucleotide sequence ID" value="NZ_CP026951.1"/>
</dbReference>
<evidence type="ECO:0000256" key="9">
    <source>
        <dbReference type="ARBA" id="ARBA00076414"/>
    </source>
</evidence>
<dbReference type="GO" id="GO:0000774">
    <property type="term" value="F:adenyl-nucleotide exchange factor activity"/>
    <property type="evidence" value="ECO:0007669"/>
    <property type="project" value="InterPro"/>
</dbReference>
<dbReference type="CDD" id="cd00446">
    <property type="entry name" value="GrpE"/>
    <property type="match status" value="1"/>
</dbReference>
<keyword evidence="4 10" id="KW-0963">Cytoplasm</keyword>
<dbReference type="Gene3D" id="2.30.22.10">
    <property type="entry name" value="Head domain of nucleotide exchange factor GrpE"/>
    <property type="match status" value="1"/>
</dbReference>
<evidence type="ECO:0000256" key="5">
    <source>
        <dbReference type="ARBA" id="ARBA00023016"/>
    </source>
</evidence>
<dbReference type="Gene3D" id="3.90.20.20">
    <property type="match status" value="1"/>
</dbReference>
<keyword evidence="12" id="KW-0175">Coiled coil</keyword>
<evidence type="ECO:0000256" key="1">
    <source>
        <dbReference type="ARBA" id="ARBA00004496"/>
    </source>
</evidence>
<evidence type="ECO:0000256" key="8">
    <source>
        <dbReference type="ARBA" id="ARBA00072274"/>
    </source>
</evidence>
<dbReference type="OrthoDB" id="5191115at2"/>
<evidence type="ECO:0000256" key="12">
    <source>
        <dbReference type="SAM" id="Coils"/>
    </source>
</evidence>
<dbReference type="FunFam" id="2.30.22.10:FF:000001">
    <property type="entry name" value="Protein GrpE"/>
    <property type="match status" value="1"/>
</dbReference>
<dbReference type="HAMAP" id="MF_01151">
    <property type="entry name" value="GrpE"/>
    <property type="match status" value="1"/>
</dbReference>
<evidence type="ECO:0000256" key="3">
    <source>
        <dbReference type="ARBA" id="ARBA00011738"/>
    </source>
</evidence>
<evidence type="ECO:0000313" key="14">
    <source>
        <dbReference type="EMBL" id="PWB97724.1"/>
    </source>
</evidence>
<comment type="function">
    <text evidence="7 10">Participates actively in the response to hyperosmotic and heat shock by preventing the aggregation of stress-denatured proteins, in association with DnaK and GrpE. It is the nucleotide exchange factor for DnaK and may function as a thermosensor. Unfolded proteins bind initially to DnaJ; upon interaction with the DnaJ-bound protein, DnaK hydrolyzes its bound ATP, resulting in the formation of a stable complex. GrpE releases ADP from DnaK; ATP binding to DnaK triggers the release of the substrate protein, thus completing the reaction cycle. Several rounds of ATP-dependent interactions between DnaJ, DnaK and GrpE are required for fully efficient folding.</text>
</comment>
<evidence type="ECO:0000256" key="4">
    <source>
        <dbReference type="ARBA" id="ARBA00022490"/>
    </source>
</evidence>
<evidence type="ECO:0000256" key="2">
    <source>
        <dbReference type="ARBA" id="ARBA00009054"/>
    </source>
</evidence>
<reference evidence="15" key="1">
    <citation type="submission" date="2018-04" db="EMBL/GenBank/DDBJ databases">
        <authorList>
            <person name="Liu S."/>
            <person name="Wang Z."/>
            <person name="Li J."/>
        </authorList>
    </citation>
    <scope>NUCLEOTIDE SEQUENCE [LARGE SCALE GENOMIC DNA]</scope>
    <source>
        <strain evidence="15">S1194</strain>
    </source>
</reference>
<dbReference type="GO" id="GO:0006457">
    <property type="term" value="P:protein folding"/>
    <property type="evidence" value="ECO:0007669"/>
    <property type="project" value="InterPro"/>
</dbReference>
<protein>
    <recommendedName>
        <fullName evidence="8 10">Protein GrpE</fullName>
    </recommendedName>
    <alternativeName>
        <fullName evidence="9 10">HSP-70 cofactor</fullName>
    </alternativeName>
</protein>
<evidence type="ECO:0000256" key="6">
    <source>
        <dbReference type="ARBA" id="ARBA00023186"/>
    </source>
</evidence>
<comment type="similarity">
    <text evidence="2 10 11">Belongs to the GrpE family.</text>
</comment>
<dbReference type="GO" id="GO:0051082">
    <property type="term" value="F:unfolded protein binding"/>
    <property type="evidence" value="ECO:0007669"/>
    <property type="project" value="TreeGrafter"/>
</dbReference>
<gene>
    <name evidence="10 14" type="primary">grpE</name>
    <name evidence="14" type="ORF">DF220_07705</name>
</gene>